<proteinExistence type="predicted"/>
<accession>A0A2M4DR30</accession>
<evidence type="ECO:0000313" key="1">
    <source>
        <dbReference type="EMBL" id="MBW79969.1"/>
    </source>
</evidence>
<organism evidence="1">
    <name type="scientific">Anopheles darlingi</name>
    <name type="common">Mosquito</name>
    <dbReference type="NCBI Taxonomy" id="43151"/>
    <lineage>
        <taxon>Eukaryota</taxon>
        <taxon>Metazoa</taxon>
        <taxon>Ecdysozoa</taxon>
        <taxon>Arthropoda</taxon>
        <taxon>Hexapoda</taxon>
        <taxon>Insecta</taxon>
        <taxon>Pterygota</taxon>
        <taxon>Neoptera</taxon>
        <taxon>Endopterygota</taxon>
        <taxon>Diptera</taxon>
        <taxon>Nematocera</taxon>
        <taxon>Culicoidea</taxon>
        <taxon>Culicidae</taxon>
        <taxon>Anophelinae</taxon>
        <taxon>Anopheles</taxon>
    </lineage>
</organism>
<dbReference type="AlphaFoldDB" id="A0A2M4DR30"/>
<name>A0A2M4DR30_ANODA</name>
<sequence>MPVVMSYDLVVLEIPALHLAILTAAEQIRMTGTYGESPNCTDVSRERQFQLSAGEVPYFNHSIGSTRREPFVAGFDCHAPNPSQMTGNDAAKFPRSVPFRLRNGWRFLGQYLHGIRGILGRRCSCRNECVRLRVGAIRGSTFLFASGCYG</sequence>
<dbReference type="EMBL" id="GGFL01015791">
    <property type="protein sequence ID" value="MBW79969.1"/>
    <property type="molecule type" value="Transcribed_RNA"/>
</dbReference>
<reference evidence="1" key="1">
    <citation type="submission" date="2018-01" db="EMBL/GenBank/DDBJ databases">
        <title>An insight into the sialome of Amazonian anophelines.</title>
        <authorList>
            <person name="Ribeiro J.M."/>
            <person name="Scarpassa V."/>
            <person name="Calvo E."/>
        </authorList>
    </citation>
    <scope>NUCLEOTIDE SEQUENCE</scope>
</reference>
<protein>
    <submittedName>
        <fullName evidence="1">Putative secreted protein</fullName>
    </submittedName>
</protein>